<accession>A0A1W1BPI0</accession>
<dbReference type="AlphaFoldDB" id="A0A1W1BPI0"/>
<dbReference type="PANTHER" id="PTHR11142">
    <property type="entry name" value="PSEUDOURIDYLATE SYNTHASE"/>
    <property type="match status" value="1"/>
</dbReference>
<feature type="domain" description="Pseudouridine synthase I TruA alpha/beta" evidence="4">
    <location>
        <begin position="8"/>
        <end position="104"/>
    </location>
</feature>
<proteinExistence type="inferred from homology"/>
<dbReference type="SUPFAM" id="SSF55120">
    <property type="entry name" value="Pseudouridine synthase"/>
    <property type="match status" value="1"/>
</dbReference>
<dbReference type="GO" id="GO:0004730">
    <property type="term" value="F:pseudouridylate synthase activity"/>
    <property type="evidence" value="ECO:0007669"/>
    <property type="project" value="UniProtKB-EC"/>
</dbReference>
<dbReference type="InterPro" id="IPR020103">
    <property type="entry name" value="PsdUridine_synth_cat_dom_sf"/>
</dbReference>
<evidence type="ECO:0000256" key="2">
    <source>
        <dbReference type="ARBA" id="ARBA00022694"/>
    </source>
</evidence>
<dbReference type="PANTHER" id="PTHR11142:SF0">
    <property type="entry name" value="TRNA PSEUDOURIDINE SYNTHASE-LIKE 1"/>
    <property type="match status" value="1"/>
</dbReference>
<dbReference type="EMBL" id="FPHB01000034">
    <property type="protein sequence ID" value="SFV55470.1"/>
    <property type="molecule type" value="Genomic_DNA"/>
</dbReference>
<keyword evidence="2" id="KW-0819">tRNA processing</keyword>
<evidence type="ECO:0000256" key="1">
    <source>
        <dbReference type="ARBA" id="ARBA00009375"/>
    </source>
</evidence>
<dbReference type="Pfam" id="PF01416">
    <property type="entry name" value="PseudoU_synth_1"/>
    <property type="match status" value="2"/>
</dbReference>
<dbReference type="GO" id="GO:0003723">
    <property type="term" value="F:RNA binding"/>
    <property type="evidence" value="ECO:0007669"/>
    <property type="project" value="InterPro"/>
</dbReference>
<evidence type="ECO:0000313" key="5">
    <source>
        <dbReference type="EMBL" id="SFV55470.1"/>
    </source>
</evidence>
<dbReference type="GO" id="GO:0009982">
    <property type="term" value="F:pseudouridine synthase activity"/>
    <property type="evidence" value="ECO:0007669"/>
    <property type="project" value="InterPro"/>
</dbReference>
<reference evidence="5" key="1">
    <citation type="submission" date="2016-10" db="EMBL/GenBank/DDBJ databases">
        <authorList>
            <person name="de Groot N.N."/>
        </authorList>
    </citation>
    <scope>NUCLEOTIDE SEQUENCE</scope>
</reference>
<dbReference type="Gene3D" id="3.30.70.580">
    <property type="entry name" value="Pseudouridine synthase I, catalytic domain, N-terminal subdomain"/>
    <property type="match status" value="1"/>
</dbReference>
<keyword evidence="5" id="KW-0456">Lyase</keyword>
<dbReference type="InterPro" id="IPR020094">
    <property type="entry name" value="TruA/RsuA/RluB/E/F_N"/>
</dbReference>
<gene>
    <name evidence="5" type="ORF">MNB_SM-7-275</name>
</gene>
<dbReference type="InterPro" id="IPR020095">
    <property type="entry name" value="PsdUridine_synth_TruA_C"/>
</dbReference>
<dbReference type="HAMAP" id="MF_00171">
    <property type="entry name" value="TruA"/>
    <property type="match status" value="1"/>
</dbReference>
<organism evidence="5">
    <name type="scientific">hydrothermal vent metagenome</name>
    <dbReference type="NCBI Taxonomy" id="652676"/>
    <lineage>
        <taxon>unclassified sequences</taxon>
        <taxon>metagenomes</taxon>
        <taxon>ecological metagenomes</taxon>
    </lineage>
</organism>
<comment type="similarity">
    <text evidence="1">Belongs to the tRNA pseudouridine synthase TruA family.</text>
</comment>
<dbReference type="InterPro" id="IPR020097">
    <property type="entry name" value="PsdUridine_synth_TruA_a/b_dom"/>
</dbReference>
<dbReference type="InterPro" id="IPR001406">
    <property type="entry name" value="PsdUridine_synth_TruA"/>
</dbReference>
<keyword evidence="3" id="KW-0413">Isomerase</keyword>
<dbReference type="NCBIfam" id="TIGR00071">
    <property type="entry name" value="hisT_truA"/>
    <property type="match status" value="1"/>
</dbReference>
<name>A0A1W1BPI0_9ZZZZ</name>
<evidence type="ECO:0000256" key="3">
    <source>
        <dbReference type="ARBA" id="ARBA00023235"/>
    </source>
</evidence>
<dbReference type="EC" id="4.2.1.70" evidence="5"/>
<evidence type="ECO:0000259" key="4">
    <source>
        <dbReference type="Pfam" id="PF01416"/>
    </source>
</evidence>
<sequence length="236" mass="27282">MRIKLTLSYDGTEFFGSQIQKATPKTVIGTLSSILQKLGIHSIPVASGRTDRGVHATAQVCHLDLPPFWSDIKKLKETLERMLPPSIAIRRIEVVSDDFHARYSAKRRIYRYIISTKKSSPFTSRYVTHLPDATFEKLRKKIGIFEGKHDFSYFQKTGSDVKTTTREIYKAFAYKHKSYIILYFEANGFLRSQVRLMCGALLKLKKEQIEEMLKKEKHYKIKPAPPQGLYLAKIKY</sequence>
<dbReference type="CDD" id="cd02570">
    <property type="entry name" value="PseudoU_synth_EcTruA"/>
    <property type="match status" value="1"/>
</dbReference>
<dbReference type="Gene3D" id="3.30.70.660">
    <property type="entry name" value="Pseudouridine synthase I, catalytic domain, C-terminal subdomain"/>
    <property type="match status" value="1"/>
</dbReference>
<dbReference type="PIRSF" id="PIRSF001430">
    <property type="entry name" value="tRNA_psdUrid_synth"/>
    <property type="match status" value="1"/>
</dbReference>
<protein>
    <submittedName>
        <fullName evidence="5">tRNA pseudouridine synthase A</fullName>
        <ecNumber evidence="5">4.2.1.70</ecNumber>
    </submittedName>
</protein>
<feature type="domain" description="Pseudouridine synthase I TruA alpha/beta" evidence="4">
    <location>
        <begin position="145"/>
        <end position="236"/>
    </location>
</feature>
<dbReference type="FunFam" id="3.30.70.580:FF:000001">
    <property type="entry name" value="tRNA pseudouridine synthase A"/>
    <property type="match status" value="1"/>
</dbReference>
<dbReference type="GO" id="GO:0031119">
    <property type="term" value="P:tRNA pseudouridine synthesis"/>
    <property type="evidence" value="ECO:0007669"/>
    <property type="project" value="TreeGrafter"/>
</dbReference>